<dbReference type="OrthoDB" id="5538558at2759"/>
<dbReference type="CDD" id="cd00586">
    <property type="entry name" value="4HBT"/>
    <property type="match status" value="1"/>
</dbReference>
<dbReference type="SUPFAM" id="SSF54637">
    <property type="entry name" value="Thioesterase/thiol ester dehydrase-isomerase"/>
    <property type="match status" value="1"/>
</dbReference>
<comment type="caution">
    <text evidence="1">The sequence shown here is derived from an EMBL/GenBank/DDBJ whole genome shotgun (WGS) entry which is preliminary data.</text>
</comment>
<dbReference type="Proteomes" id="UP000809789">
    <property type="component" value="Unassembled WGS sequence"/>
</dbReference>
<dbReference type="InterPro" id="IPR029069">
    <property type="entry name" value="HotDog_dom_sf"/>
</dbReference>
<dbReference type="Gene3D" id="3.10.129.10">
    <property type="entry name" value="Hotdog Thioesterase"/>
    <property type="match status" value="1"/>
</dbReference>
<dbReference type="AlphaFoldDB" id="A0A8K0L7J5"/>
<name>A0A8K0L7J5_9PEZI</name>
<keyword evidence="2" id="KW-1185">Reference proteome</keyword>
<sequence length="273" mass="31126">MRVSVPNRPLSCLPASFYHHASYSANAPLNVSFTRNYSTSQQSATASLPPRWLSEVKTRVGKCITFGMNNQQTKEATVILESIARDWRELVAGSEGFLTAAGHVNNVVYNRYAESGRVLWSKNYATHIDPTHKKEWKELMTSRGVGLILRSIKTDFKFPMTYPDRVTVYHKLATEPTSATDSFVLDVLILSELHQRPAARCVEDIVVYDYQKAKKAPLKPFMVDAFRETWRLQEEAKVSNSERVHDLLKRVRSLEQETWDRSNAVENMGSVTR</sequence>
<dbReference type="PANTHER" id="PTHR31793:SF39">
    <property type="entry name" value="THIOESTERASE_THIOL ESTER DEHYDRASE-ISOMERASE"/>
    <property type="match status" value="1"/>
</dbReference>
<gene>
    <name evidence="1" type="ORF">KVT40_001894</name>
</gene>
<organism evidence="1 2">
    <name type="scientific">Elsinoe batatas</name>
    <dbReference type="NCBI Taxonomy" id="2601811"/>
    <lineage>
        <taxon>Eukaryota</taxon>
        <taxon>Fungi</taxon>
        <taxon>Dikarya</taxon>
        <taxon>Ascomycota</taxon>
        <taxon>Pezizomycotina</taxon>
        <taxon>Dothideomycetes</taxon>
        <taxon>Dothideomycetidae</taxon>
        <taxon>Myriangiales</taxon>
        <taxon>Elsinoaceae</taxon>
        <taxon>Elsinoe</taxon>
    </lineage>
</organism>
<dbReference type="InterPro" id="IPR050563">
    <property type="entry name" value="4-hydroxybenzoyl-CoA_TE"/>
</dbReference>
<reference evidence="1" key="1">
    <citation type="submission" date="2021-07" db="EMBL/GenBank/DDBJ databases">
        <title>Elsinoe batatas strain:CRI-CJ2 Genome sequencing and assembly.</title>
        <authorList>
            <person name="Huang L."/>
        </authorList>
    </citation>
    <scope>NUCLEOTIDE SEQUENCE</scope>
    <source>
        <strain evidence="1">CRI-CJ2</strain>
    </source>
</reference>
<dbReference type="PANTHER" id="PTHR31793">
    <property type="entry name" value="4-HYDROXYBENZOYL-COA THIOESTERASE FAMILY MEMBER"/>
    <property type="match status" value="1"/>
</dbReference>
<evidence type="ECO:0000313" key="2">
    <source>
        <dbReference type="Proteomes" id="UP000809789"/>
    </source>
</evidence>
<evidence type="ECO:0008006" key="3">
    <source>
        <dbReference type="Google" id="ProtNLM"/>
    </source>
</evidence>
<dbReference type="Pfam" id="PF13279">
    <property type="entry name" value="4HBT_2"/>
    <property type="match status" value="1"/>
</dbReference>
<protein>
    <recommendedName>
        <fullName evidence="3">Thioesterase/thiol ester dehydrase-isomerase</fullName>
    </recommendedName>
</protein>
<proteinExistence type="predicted"/>
<evidence type="ECO:0000313" key="1">
    <source>
        <dbReference type="EMBL" id="KAG8630275.1"/>
    </source>
</evidence>
<accession>A0A8K0L7J5</accession>
<dbReference type="GO" id="GO:0047617">
    <property type="term" value="F:fatty acyl-CoA hydrolase activity"/>
    <property type="evidence" value="ECO:0007669"/>
    <property type="project" value="TreeGrafter"/>
</dbReference>
<dbReference type="EMBL" id="JAESVG020000002">
    <property type="protein sequence ID" value="KAG8630275.1"/>
    <property type="molecule type" value="Genomic_DNA"/>
</dbReference>